<dbReference type="EMBL" id="LUKF01000018">
    <property type="protein sequence ID" value="KYG60890.1"/>
    <property type="molecule type" value="Genomic_DNA"/>
</dbReference>
<dbReference type="InterPro" id="IPR032466">
    <property type="entry name" value="Metal_Hydrolase"/>
</dbReference>
<dbReference type="GO" id="GO:0016788">
    <property type="term" value="F:hydrolase activity, acting on ester bonds"/>
    <property type="evidence" value="ECO:0007669"/>
    <property type="project" value="InterPro"/>
</dbReference>
<dbReference type="GO" id="GO:0046872">
    <property type="term" value="F:metal ion binding"/>
    <property type="evidence" value="ECO:0007669"/>
    <property type="project" value="UniProtKB-KW"/>
</dbReference>
<reference evidence="2 3" key="1">
    <citation type="submission" date="2016-03" db="EMBL/GenBank/DDBJ databases">
        <authorList>
            <person name="Ploux O."/>
        </authorList>
    </citation>
    <scope>NUCLEOTIDE SEQUENCE [LARGE SCALE GENOMIC DNA]</scope>
    <source>
        <strain evidence="2 3">BER2</strain>
    </source>
</reference>
<dbReference type="Gene3D" id="3.20.20.140">
    <property type="entry name" value="Metal-dependent hydrolases"/>
    <property type="match status" value="1"/>
</dbReference>
<feature type="binding site" evidence="1">
    <location>
        <position position="13"/>
    </location>
    <ligand>
        <name>a divalent metal cation</name>
        <dbReference type="ChEBI" id="CHEBI:60240"/>
        <label>1</label>
    </ligand>
</feature>
<name>A0A150WDC2_BDEBC</name>
<sequence length="264" mass="29643">MIGFGFWIDAHGHLADPRWDGQQDALIEEARGRGLHFFMQGGVGPEDWARQQELKKRHPAHIGLCFGLHPYWVAAHDDEECEEALNLLASALPQALAIGEMGLDFRPHIMKDSRERQLDVFAEQIELAHFSQKPMVLHLVQAHEESLKILDLYGVPKQKGMVHSFNGSGAKAQDFLNRGLYLSIGGPVCRPDNKKLHQAVKEMPLEYLLIESDSPDQPPPAYKDGLNPPESIWEVARTIGELKSLDPLEILDITTGNFHRLIGK</sequence>
<feature type="binding site" evidence="1">
    <location>
        <position position="11"/>
    </location>
    <ligand>
        <name>a divalent metal cation</name>
        <dbReference type="ChEBI" id="CHEBI:60240"/>
        <label>1</label>
    </ligand>
</feature>
<keyword evidence="2" id="KW-0378">Hydrolase</keyword>
<feature type="binding site" evidence="1">
    <location>
        <position position="138"/>
    </location>
    <ligand>
        <name>a divalent metal cation</name>
        <dbReference type="ChEBI" id="CHEBI:60240"/>
        <label>2</label>
    </ligand>
</feature>
<dbReference type="Proteomes" id="UP000075391">
    <property type="component" value="Unassembled WGS sequence"/>
</dbReference>
<dbReference type="InterPro" id="IPR001130">
    <property type="entry name" value="TatD-like"/>
</dbReference>
<keyword evidence="1" id="KW-0479">Metal-binding</keyword>
<feature type="binding site" evidence="1">
    <location>
        <position position="100"/>
    </location>
    <ligand>
        <name>a divalent metal cation</name>
        <dbReference type="ChEBI" id="CHEBI:60240"/>
        <label>1</label>
    </ligand>
</feature>
<evidence type="ECO:0000256" key="1">
    <source>
        <dbReference type="PIRSR" id="PIRSR005902-1"/>
    </source>
</evidence>
<gene>
    <name evidence="2" type="ORF">AZI85_10540</name>
</gene>
<dbReference type="AlphaFoldDB" id="A0A150WDC2"/>
<organism evidence="2 3">
    <name type="scientific">Bdellovibrio bacteriovorus</name>
    <dbReference type="NCBI Taxonomy" id="959"/>
    <lineage>
        <taxon>Bacteria</taxon>
        <taxon>Pseudomonadati</taxon>
        <taxon>Bdellovibrionota</taxon>
        <taxon>Bdellovibrionia</taxon>
        <taxon>Bdellovibrionales</taxon>
        <taxon>Pseudobdellovibrionaceae</taxon>
        <taxon>Bdellovibrio</taxon>
    </lineage>
</organism>
<evidence type="ECO:0000313" key="2">
    <source>
        <dbReference type="EMBL" id="KYG60890.1"/>
    </source>
</evidence>
<dbReference type="RefSeq" id="WP_063244734.1">
    <property type="nucleotide sequence ID" value="NZ_CP168967.1"/>
</dbReference>
<dbReference type="CDD" id="cd01310">
    <property type="entry name" value="TatD_DNAse"/>
    <property type="match status" value="1"/>
</dbReference>
<proteinExistence type="predicted"/>
<dbReference type="OrthoDB" id="9810005at2"/>
<protein>
    <submittedName>
        <fullName evidence="2">Hydrolase TatD</fullName>
    </submittedName>
</protein>
<feature type="binding site" evidence="1">
    <location>
        <position position="163"/>
    </location>
    <ligand>
        <name>a divalent metal cation</name>
        <dbReference type="ChEBI" id="CHEBI:60240"/>
        <label>2</label>
    </ligand>
</feature>
<dbReference type="Pfam" id="PF01026">
    <property type="entry name" value="TatD_DNase"/>
    <property type="match status" value="1"/>
</dbReference>
<dbReference type="PANTHER" id="PTHR46124">
    <property type="entry name" value="D-AMINOACYL-TRNA DEACYLASE"/>
    <property type="match status" value="1"/>
</dbReference>
<comment type="caution">
    <text evidence="2">The sequence shown here is derived from an EMBL/GenBank/DDBJ whole genome shotgun (WGS) entry which is preliminary data.</text>
</comment>
<feature type="binding site" evidence="1">
    <location>
        <position position="213"/>
    </location>
    <ligand>
        <name>a divalent metal cation</name>
        <dbReference type="ChEBI" id="CHEBI:60240"/>
        <label>1</label>
    </ligand>
</feature>
<accession>A0A150WDC2</accession>
<dbReference type="GO" id="GO:0005829">
    <property type="term" value="C:cytosol"/>
    <property type="evidence" value="ECO:0007669"/>
    <property type="project" value="TreeGrafter"/>
</dbReference>
<evidence type="ECO:0000313" key="3">
    <source>
        <dbReference type="Proteomes" id="UP000075391"/>
    </source>
</evidence>
<dbReference type="PIRSF" id="PIRSF005902">
    <property type="entry name" value="DNase_TatD"/>
    <property type="match status" value="1"/>
</dbReference>
<dbReference type="PANTHER" id="PTHR46124:SF3">
    <property type="entry name" value="HYDROLASE"/>
    <property type="match status" value="1"/>
</dbReference>
<dbReference type="SUPFAM" id="SSF51556">
    <property type="entry name" value="Metallo-dependent hydrolases"/>
    <property type="match status" value="1"/>
</dbReference>